<gene>
    <name evidence="2" type="ORF">B0W47_00630</name>
    <name evidence="3" type="ORF">CDI09_14135</name>
</gene>
<evidence type="ECO:0000256" key="1">
    <source>
        <dbReference type="SAM" id="MobiDB-lite"/>
    </source>
</evidence>
<sequence length="103" mass="12187">MVGGERAPTRRDKGRKTLHEMREDEEGEVMIRFLKRHVWPWSEIEGMKRAQGQMMSNFACVFAKWQQDECRASCLEGDIRALNRRLAKYERARDEGGRFVRNV</sequence>
<feature type="region of interest" description="Disordered" evidence="1">
    <location>
        <begin position="1"/>
        <end position="21"/>
    </location>
</feature>
<dbReference type="AlphaFoldDB" id="A0A9N7GZP9"/>
<evidence type="ECO:0000313" key="5">
    <source>
        <dbReference type="Proteomes" id="UP000247512"/>
    </source>
</evidence>
<dbReference type="Proteomes" id="UP000247512">
    <property type="component" value="Unassembled WGS sequence"/>
</dbReference>
<reference evidence="4" key="1">
    <citation type="submission" date="2017-02" db="EMBL/GenBank/DDBJ databases">
        <title>zhang.</title>
        <authorList>
            <person name="Zhang H."/>
        </authorList>
    </citation>
    <scope>NUCLEOTIDE SEQUENCE [LARGE SCALE GENOMIC DNA]</scope>
    <source>
        <strain evidence="4">RZS01</strain>
    </source>
</reference>
<feature type="compositionally biased region" description="Basic and acidic residues" evidence="1">
    <location>
        <begin position="7"/>
        <end position="21"/>
    </location>
</feature>
<accession>A0A9N7GZP9</accession>
<protein>
    <submittedName>
        <fullName evidence="2">Uncharacterized protein</fullName>
    </submittedName>
</protein>
<dbReference type="KEGG" id="kna:B0W47_00630"/>
<dbReference type="EMBL" id="CP019875">
    <property type="protein sequence ID" value="AQU86207.1"/>
    <property type="molecule type" value="Genomic_DNA"/>
</dbReference>
<evidence type="ECO:0000313" key="4">
    <source>
        <dbReference type="Proteomes" id="UP000189683"/>
    </source>
</evidence>
<evidence type="ECO:0000313" key="2">
    <source>
        <dbReference type="EMBL" id="AQU86207.1"/>
    </source>
</evidence>
<reference evidence="2" key="2">
    <citation type="submission" date="2017-02" db="EMBL/GenBank/DDBJ databases">
        <authorList>
            <person name="Zhang H."/>
        </authorList>
    </citation>
    <scope>NUCLEOTIDE SEQUENCE</scope>
    <source>
        <strain evidence="2">RZS01</strain>
    </source>
</reference>
<name>A0A9N7GZP9_9PROT</name>
<organism evidence="2 4">
    <name type="scientific">Komagataeibacter nataicola</name>
    <dbReference type="NCBI Taxonomy" id="265960"/>
    <lineage>
        <taxon>Bacteria</taxon>
        <taxon>Pseudomonadati</taxon>
        <taxon>Pseudomonadota</taxon>
        <taxon>Alphaproteobacteria</taxon>
        <taxon>Acetobacterales</taxon>
        <taxon>Acetobacteraceae</taxon>
        <taxon>Komagataeibacter</taxon>
    </lineage>
</organism>
<evidence type="ECO:0000313" key="3">
    <source>
        <dbReference type="EMBL" id="PYD65341.1"/>
    </source>
</evidence>
<dbReference type="EMBL" id="NIRT01000034">
    <property type="protein sequence ID" value="PYD65341.1"/>
    <property type="molecule type" value="Genomic_DNA"/>
</dbReference>
<reference evidence="3 5" key="3">
    <citation type="submission" date="2017-06" db="EMBL/GenBank/DDBJ databases">
        <title>A draft genome sequence of Komagataeibacter nataicola LMG 1536.</title>
        <authorList>
            <person name="Skraban J."/>
            <person name="Cleenwerck I."/>
            <person name="Vandamme P."/>
            <person name="Trcek J."/>
        </authorList>
    </citation>
    <scope>NUCLEOTIDE SEQUENCE [LARGE SCALE GENOMIC DNA]</scope>
    <source>
        <strain evidence="3 5">LMG 1536</strain>
    </source>
</reference>
<dbReference type="Proteomes" id="UP000189683">
    <property type="component" value="Chromosome"/>
</dbReference>
<dbReference type="RefSeq" id="WP_078523647.1">
    <property type="nucleotide sequence ID" value="NZ_CP134885.1"/>
</dbReference>
<proteinExistence type="predicted"/>
<keyword evidence="5" id="KW-1185">Reference proteome</keyword>